<dbReference type="AlphaFoldDB" id="A0A2Z6NA83"/>
<dbReference type="PANTHER" id="PTHR34672">
    <property type="entry name" value="POLLEN-SPECIFIC ARABINOGALACTA PROTEIN BAN102"/>
    <property type="match status" value="1"/>
</dbReference>
<evidence type="ECO:0000313" key="5">
    <source>
        <dbReference type="Proteomes" id="UP000242715"/>
    </source>
</evidence>
<keyword evidence="2" id="KW-0472">Membrane</keyword>
<feature type="chain" id="PRO_5016443232" evidence="3">
    <location>
        <begin position="23"/>
        <end position="77"/>
    </location>
</feature>
<keyword evidence="5" id="KW-1185">Reference proteome</keyword>
<protein>
    <submittedName>
        <fullName evidence="4">Uncharacterized protein</fullName>
    </submittedName>
</protein>
<proteinExistence type="predicted"/>
<organism evidence="4 5">
    <name type="scientific">Trifolium subterraneum</name>
    <name type="common">Subterranean clover</name>
    <dbReference type="NCBI Taxonomy" id="3900"/>
    <lineage>
        <taxon>Eukaryota</taxon>
        <taxon>Viridiplantae</taxon>
        <taxon>Streptophyta</taxon>
        <taxon>Embryophyta</taxon>
        <taxon>Tracheophyta</taxon>
        <taxon>Spermatophyta</taxon>
        <taxon>Magnoliopsida</taxon>
        <taxon>eudicotyledons</taxon>
        <taxon>Gunneridae</taxon>
        <taxon>Pentapetalae</taxon>
        <taxon>rosids</taxon>
        <taxon>fabids</taxon>
        <taxon>Fabales</taxon>
        <taxon>Fabaceae</taxon>
        <taxon>Papilionoideae</taxon>
        <taxon>50 kb inversion clade</taxon>
        <taxon>NPAAA clade</taxon>
        <taxon>Hologalegina</taxon>
        <taxon>IRL clade</taxon>
        <taxon>Trifolieae</taxon>
        <taxon>Trifolium</taxon>
    </lineage>
</organism>
<feature type="transmembrane region" description="Helical" evidence="2">
    <location>
        <begin position="54"/>
        <end position="73"/>
    </location>
</feature>
<keyword evidence="2" id="KW-1133">Transmembrane helix</keyword>
<reference evidence="5" key="1">
    <citation type="journal article" date="2017" name="Front. Plant Sci.">
        <title>Climate Clever Clovers: New Paradigm to Reduce the Environmental Footprint of Ruminants by Breeding Low Methanogenic Forages Utilizing Haplotype Variation.</title>
        <authorList>
            <person name="Kaur P."/>
            <person name="Appels R."/>
            <person name="Bayer P.E."/>
            <person name="Keeble-Gagnere G."/>
            <person name="Wang J."/>
            <person name="Hirakawa H."/>
            <person name="Shirasawa K."/>
            <person name="Vercoe P."/>
            <person name="Stefanova K."/>
            <person name="Durmic Z."/>
            <person name="Nichols P."/>
            <person name="Revell C."/>
            <person name="Isobe S.N."/>
            <person name="Edwards D."/>
            <person name="Erskine W."/>
        </authorList>
    </citation>
    <scope>NUCLEOTIDE SEQUENCE [LARGE SCALE GENOMIC DNA]</scope>
    <source>
        <strain evidence="5">cv. Daliak</strain>
    </source>
</reference>
<name>A0A2Z6NA83_TRISU</name>
<sequence>MEMKNVVFFIVLLAAMINTIMGHGGQHGVHHTAAPAPAPSHDNYAPAPAPTSDAASLGSLLGSSLLSFVAYYLHFHA</sequence>
<feature type="signal peptide" evidence="3">
    <location>
        <begin position="1"/>
        <end position="22"/>
    </location>
</feature>
<dbReference type="EMBL" id="DF973517">
    <property type="protein sequence ID" value="GAU33130.1"/>
    <property type="molecule type" value="Genomic_DNA"/>
</dbReference>
<dbReference type="PANTHER" id="PTHR34672:SF14">
    <property type="entry name" value="ARABINOGALACTAN PROTEIN 40"/>
    <property type="match status" value="1"/>
</dbReference>
<evidence type="ECO:0000256" key="3">
    <source>
        <dbReference type="SAM" id="SignalP"/>
    </source>
</evidence>
<dbReference type="Proteomes" id="UP000242715">
    <property type="component" value="Unassembled WGS sequence"/>
</dbReference>
<keyword evidence="2" id="KW-0812">Transmembrane</keyword>
<accession>A0A2Z6NA83</accession>
<evidence type="ECO:0000256" key="1">
    <source>
        <dbReference type="SAM" id="MobiDB-lite"/>
    </source>
</evidence>
<evidence type="ECO:0000256" key="2">
    <source>
        <dbReference type="SAM" id="Phobius"/>
    </source>
</evidence>
<feature type="region of interest" description="Disordered" evidence="1">
    <location>
        <begin position="25"/>
        <end position="52"/>
    </location>
</feature>
<keyword evidence="3" id="KW-0732">Signal</keyword>
<evidence type="ECO:0000313" key="4">
    <source>
        <dbReference type="EMBL" id="GAU33130.1"/>
    </source>
</evidence>
<dbReference type="InterPro" id="IPR044702">
    <property type="entry name" value="AGP23/40"/>
</dbReference>
<gene>
    <name evidence="4" type="ORF">TSUD_363310</name>
</gene>